<dbReference type="PANTHER" id="PTHR43761">
    <property type="entry name" value="D-ISOMER SPECIFIC 2-HYDROXYACID DEHYDROGENASE FAMILY PROTEIN (AFU_ORTHOLOGUE AFUA_1G13630)"/>
    <property type="match status" value="1"/>
</dbReference>
<protein>
    <submittedName>
        <fullName evidence="7">Glycerate dehydrogenase</fullName>
    </submittedName>
</protein>
<dbReference type="RefSeq" id="WP_113617150.1">
    <property type="nucleotide sequence ID" value="NZ_QFFJ01000002.1"/>
</dbReference>
<dbReference type="FunFam" id="3.40.50.720:FF:000203">
    <property type="entry name" value="D-3-phosphoglycerate dehydrogenase (SerA)"/>
    <property type="match status" value="1"/>
</dbReference>
<reference evidence="7 8" key="1">
    <citation type="submission" date="2018-05" db="EMBL/GenBank/DDBJ databases">
        <title>Chitinophaga sp. K3CV102501T nov., isolated from isolated from a monsoon evergreen broad-leaved forest soil.</title>
        <authorList>
            <person name="Lv Y."/>
        </authorList>
    </citation>
    <scope>NUCLEOTIDE SEQUENCE [LARGE SCALE GENOMIC DNA]</scope>
    <source>
        <strain evidence="7 8">GDMCC 1.1325</strain>
    </source>
</reference>
<name>A0A365XQK3_9BACT</name>
<dbReference type="InterPro" id="IPR006140">
    <property type="entry name" value="D-isomer_DH_NAD-bd"/>
</dbReference>
<evidence type="ECO:0000256" key="1">
    <source>
        <dbReference type="ARBA" id="ARBA00005854"/>
    </source>
</evidence>
<evidence type="ECO:0000256" key="3">
    <source>
        <dbReference type="ARBA" id="ARBA00023027"/>
    </source>
</evidence>
<evidence type="ECO:0000259" key="6">
    <source>
        <dbReference type="Pfam" id="PF02826"/>
    </source>
</evidence>
<evidence type="ECO:0000259" key="5">
    <source>
        <dbReference type="Pfam" id="PF00389"/>
    </source>
</evidence>
<dbReference type="GO" id="GO:0051287">
    <property type="term" value="F:NAD binding"/>
    <property type="evidence" value="ECO:0007669"/>
    <property type="project" value="InterPro"/>
</dbReference>
<evidence type="ECO:0000256" key="2">
    <source>
        <dbReference type="ARBA" id="ARBA00023002"/>
    </source>
</evidence>
<feature type="domain" description="D-isomer specific 2-hydroxyacid dehydrogenase NAD-binding" evidence="6">
    <location>
        <begin position="108"/>
        <end position="287"/>
    </location>
</feature>
<dbReference type="Pfam" id="PF00389">
    <property type="entry name" value="2-Hacid_dh"/>
    <property type="match status" value="1"/>
</dbReference>
<evidence type="ECO:0000256" key="4">
    <source>
        <dbReference type="RuleBase" id="RU003719"/>
    </source>
</evidence>
<dbReference type="Gene3D" id="3.40.50.720">
    <property type="entry name" value="NAD(P)-binding Rossmann-like Domain"/>
    <property type="match status" value="2"/>
</dbReference>
<feature type="domain" description="D-isomer specific 2-hydroxyacid dehydrogenase catalytic" evidence="5">
    <location>
        <begin position="18"/>
        <end position="318"/>
    </location>
</feature>
<proteinExistence type="inferred from homology"/>
<dbReference type="OrthoDB" id="1522997at2"/>
<dbReference type="InterPro" id="IPR050418">
    <property type="entry name" value="D-iso_2-hydroxyacid_DH_PdxB"/>
</dbReference>
<dbReference type="SUPFAM" id="SSF51735">
    <property type="entry name" value="NAD(P)-binding Rossmann-fold domains"/>
    <property type="match status" value="1"/>
</dbReference>
<dbReference type="Proteomes" id="UP000253410">
    <property type="component" value="Unassembled WGS sequence"/>
</dbReference>
<dbReference type="AlphaFoldDB" id="A0A365XQK3"/>
<dbReference type="InterPro" id="IPR036291">
    <property type="entry name" value="NAD(P)-bd_dom_sf"/>
</dbReference>
<comment type="caution">
    <text evidence="7">The sequence shown here is derived from an EMBL/GenBank/DDBJ whole genome shotgun (WGS) entry which is preliminary data.</text>
</comment>
<dbReference type="EMBL" id="QFFJ01000002">
    <property type="protein sequence ID" value="RBL88408.1"/>
    <property type="molecule type" value="Genomic_DNA"/>
</dbReference>
<keyword evidence="8" id="KW-1185">Reference proteome</keyword>
<dbReference type="CDD" id="cd12162">
    <property type="entry name" value="2-Hacid_dh_4"/>
    <property type="match status" value="1"/>
</dbReference>
<organism evidence="7 8">
    <name type="scientific">Chitinophaga flava</name>
    <dbReference type="NCBI Taxonomy" id="2259036"/>
    <lineage>
        <taxon>Bacteria</taxon>
        <taxon>Pseudomonadati</taxon>
        <taxon>Bacteroidota</taxon>
        <taxon>Chitinophagia</taxon>
        <taxon>Chitinophagales</taxon>
        <taxon>Chitinophagaceae</taxon>
        <taxon>Chitinophaga</taxon>
    </lineage>
</organism>
<dbReference type="PANTHER" id="PTHR43761:SF1">
    <property type="entry name" value="D-ISOMER SPECIFIC 2-HYDROXYACID DEHYDROGENASE CATALYTIC DOMAIN-CONTAINING PROTEIN-RELATED"/>
    <property type="match status" value="1"/>
</dbReference>
<keyword evidence="2 4" id="KW-0560">Oxidoreductase</keyword>
<comment type="similarity">
    <text evidence="1 4">Belongs to the D-isomer specific 2-hydroxyacid dehydrogenase family.</text>
</comment>
<evidence type="ECO:0000313" key="7">
    <source>
        <dbReference type="EMBL" id="RBL88408.1"/>
    </source>
</evidence>
<sequence length="321" mass="34449">MKNIVVLDGYALNPGDLDWAPLKALGNVTIYDRTPESEVAARAQGAHILLTNKAIISADTINSLPSLEYIGVMATGYNVVDIAAATARKIPVTNVPAYSTASVAQLTFALILELCHHTGLHAESVRAGEWSSSVDFSYWKTPLTELQGRTLGIIGFGQIGQAVARIALAFGMKVIASHRHPERDRMEGVAFVDQATCFREADIVSLHCPLNQENREFVNAALLRTMKKTAFLINTSRGPLIQEADLALALQEGVIAGAGLDVLSVEPPAADNPLVKAPGTIITPHIAWATLEARGRLLRVAIGNVESFLNGVCQNNINKIQ</sequence>
<dbReference type="GO" id="GO:0016616">
    <property type="term" value="F:oxidoreductase activity, acting on the CH-OH group of donors, NAD or NADP as acceptor"/>
    <property type="evidence" value="ECO:0007669"/>
    <property type="project" value="InterPro"/>
</dbReference>
<gene>
    <name evidence="7" type="ORF">DF182_17605</name>
</gene>
<evidence type="ECO:0000313" key="8">
    <source>
        <dbReference type="Proteomes" id="UP000253410"/>
    </source>
</evidence>
<dbReference type="SUPFAM" id="SSF52283">
    <property type="entry name" value="Formate/glycerate dehydrogenase catalytic domain-like"/>
    <property type="match status" value="1"/>
</dbReference>
<dbReference type="Pfam" id="PF02826">
    <property type="entry name" value="2-Hacid_dh_C"/>
    <property type="match status" value="1"/>
</dbReference>
<accession>A0A365XQK3</accession>
<dbReference type="InterPro" id="IPR006139">
    <property type="entry name" value="D-isomer_2_OHA_DH_cat_dom"/>
</dbReference>
<keyword evidence="3" id="KW-0520">NAD</keyword>